<dbReference type="OrthoDB" id="6500128at2759"/>
<feature type="transmembrane region" description="Helical" evidence="6">
    <location>
        <begin position="123"/>
        <end position="140"/>
    </location>
</feature>
<evidence type="ECO:0000256" key="3">
    <source>
        <dbReference type="ARBA" id="ARBA00022840"/>
    </source>
</evidence>
<evidence type="ECO:0000256" key="5">
    <source>
        <dbReference type="ARBA" id="ARBA00023136"/>
    </source>
</evidence>
<dbReference type="InterPro" id="IPR036640">
    <property type="entry name" value="ABC1_TM_sf"/>
</dbReference>
<evidence type="ECO:0000256" key="6">
    <source>
        <dbReference type="SAM" id="Phobius"/>
    </source>
</evidence>
<sequence>MGDDGVFGPQLQGSFDFTLRFELIFFFIVPSIAWLAALPFYVYSSFKAPPLAHAGLLLWTKLAFALSLVAVQAAALAYFHHPYAQNRMSMALPTAAAALSFVSAIVITIFVCVGHLYHCSSPAFLGFFLTITLLPDVAAARSLSLRQRFEIIAALQIAATISLGREATAGSWSRSVFFWMNGILIIGFRRNLTKDDIGNIGFETEALYTEFARCWEKANKEPKFALLLSCIRAVPEFFLFVILPRFMSIGFNFAQPFLLQRVVSTVSEEHPNPRVVASLIGATALIYTGKSMCAAWYNSYRLNIRICVRGLLLAALYNQTVRLTTDELPKGCSAR</sequence>
<dbReference type="AlphaFoldDB" id="A0A179IJ49"/>
<comment type="caution">
    <text evidence="7">The sequence shown here is derived from an EMBL/GenBank/DDBJ whole genome shotgun (WGS) entry which is preliminary data.</text>
</comment>
<keyword evidence="8" id="KW-1185">Reference proteome</keyword>
<evidence type="ECO:0000256" key="2">
    <source>
        <dbReference type="ARBA" id="ARBA00022741"/>
    </source>
</evidence>
<reference evidence="7 8" key="1">
    <citation type="submission" date="2016-03" db="EMBL/GenBank/DDBJ databases">
        <title>Fine-scale spatial genetic structure of a fungal parasite of coffee scale insects.</title>
        <authorList>
            <person name="Jackson D."/>
            <person name="Zemenick K.A."/>
            <person name="Malloure B."/>
            <person name="Quandt C.A."/>
            <person name="James T.Y."/>
        </authorList>
    </citation>
    <scope>NUCLEOTIDE SEQUENCE [LARGE SCALE GENOMIC DNA]</scope>
    <source>
        <strain evidence="7 8">UM487</strain>
    </source>
</reference>
<evidence type="ECO:0008006" key="9">
    <source>
        <dbReference type="Google" id="ProtNLM"/>
    </source>
</evidence>
<dbReference type="OMA" id="LNIRICV"/>
<evidence type="ECO:0000256" key="1">
    <source>
        <dbReference type="ARBA" id="ARBA00022692"/>
    </source>
</evidence>
<gene>
    <name evidence="7" type="ORF">LLEC1_00701</name>
</gene>
<dbReference type="GO" id="GO:0042626">
    <property type="term" value="F:ATPase-coupled transmembrane transporter activity"/>
    <property type="evidence" value="ECO:0007669"/>
    <property type="project" value="TreeGrafter"/>
</dbReference>
<dbReference type="GO" id="GO:0005524">
    <property type="term" value="F:ATP binding"/>
    <property type="evidence" value="ECO:0007669"/>
    <property type="project" value="UniProtKB-KW"/>
</dbReference>
<keyword evidence="5 6" id="KW-0472">Membrane</keyword>
<feature type="transmembrane region" description="Helical" evidence="6">
    <location>
        <begin position="237"/>
        <end position="255"/>
    </location>
</feature>
<evidence type="ECO:0000256" key="4">
    <source>
        <dbReference type="ARBA" id="ARBA00022989"/>
    </source>
</evidence>
<dbReference type="Gene3D" id="1.20.1560.10">
    <property type="entry name" value="ABC transporter type 1, transmembrane domain"/>
    <property type="match status" value="1"/>
</dbReference>
<accession>A0A179IJ49</accession>
<feature type="transmembrane region" description="Helical" evidence="6">
    <location>
        <begin position="23"/>
        <end position="44"/>
    </location>
</feature>
<feature type="transmembrane region" description="Helical" evidence="6">
    <location>
        <begin position="275"/>
        <end position="297"/>
    </location>
</feature>
<dbReference type="PANTHER" id="PTHR24223">
    <property type="entry name" value="ATP-BINDING CASSETTE SUB-FAMILY C"/>
    <property type="match status" value="1"/>
</dbReference>
<feature type="transmembrane region" description="Helical" evidence="6">
    <location>
        <begin position="56"/>
        <end position="79"/>
    </location>
</feature>
<organism evidence="7 8">
    <name type="scientific">Cordyceps confragosa</name>
    <name type="common">Lecanicillium lecanii</name>
    <dbReference type="NCBI Taxonomy" id="2714763"/>
    <lineage>
        <taxon>Eukaryota</taxon>
        <taxon>Fungi</taxon>
        <taxon>Dikarya</taxon>
        <taxon>Ascomycota</taxon>
        <taxon>Pezizomycotina</taxon>
        <taxon>Sordariomycetes</taxon>
        <taxon>Hypocreomycetidae</taxon>
        <taxon>Hypocreales</taxon>
        <taxon>Cordycipitaceae</taxon>
        <taxon>Akanthomyces</taxon>
    </lineage>
</organism>
<feature type="transmembrane region" description="Helical" evidence="6">
    <location>
        <begin position="91"/>
        <end position="117"/>
    </location>
</feature>
<keyword evidence="2" id="KW-0547">Nucleotide-binding</keyword>
<name>A0A179IJ49_CORDF</name>
<dbReference type="Proteomes" id="UP000243081">
    <property type="component" value="Unassembled WGS sequence"/>
</dbReference>
<dbReference type="PANTHER" id="PTHR24223:SF345">
    <property type="entry name" value="ABC MULTIDRUG TRANSPORTER (EUROFUNG)"/>
    <property type="match status" value="1"/>
</dbReference>
<keyword evidence="4 6" id="KW-1133">Transmembrane helix</keyword>
<keyword evidence="3" id="KW-0067">ATP-binding</keyword>
<evidence type="ECO:0000313" key="8">
    <source>
        <dbReference type="Proteomes" id="UP000243081"/>
    </source>
</evidence>
<keyword evidence="1 6" id="KW-0812">Transmembrane</keyword>
<dbReference type="GO" id="GO:0016020">
    <property type="term" value="C:membrane"/>
    <property type="evidence" value="ECO:0007669"/>
    <property type="project" value="InterPro"/>
</dbReference>
<dbReference type="SUPFAM" id="SSF90123">
    <property type="entry name" value="ABC transporter transmembrane region"/>
    <property type="match status" value="1"/>
</dbReference>
<dbReference type="InterPro" id="IPR050173">
    <property type="entry name" value="ABC_transporter_C-like"/>
</dbReference>
<evidence type="ECO:0000313" key="7">
    <source>
        <dbReference type="EMBL" id="OAR02687.1"/>
    </source>
</evidence>
<protein>
    <recommendedName>
        <fullName evidence="9">ABC transmembrane type-1 domain-containing protein</fullName>
    </recommendedName>
</protein>
<proteinExistence type="predicted"/>
<dbReference type="EMBL" id="LUKN01000566">
    <property type="protein sequence ID" value="OAR02687.1"/>
    <property type="molecule type" value="Genomic_DNA"/>
</dbReference>